<evidence type="ECO:0000259" key="1">
    <source>
        <dbReference type="Pfam" id="PF13966"/>
    </source>
</evidence>
<gene>
    <name evidence="2" type="ORF">Acr_27g0002760</name>
</gene>
<dbReference type="Pfam" id="PF13966">
    <property type="entry name" value="zf-RVT"/>
    <property type="match status" value="1"/>
</dbReference>
<organism evidence="2 3">
    <name type="scientific">Actinidia rufa</name>
    <dbReference type="NCBI Taxonomy" id="165716"/>
    <lineage>
        <taxon>Eukaryota</taxon>
        <taxon>Viridiplantae</taxon>
        <taxon>Streptophyta</taxon>
        <taxon>Embryophyta</taxon>
        <taxon>Tracheophyta</taxon>
        <taxon>Spermatophyta</taxon>
        <taxon>Magnoliopsida</taxon>
        <taxon>eudicotyledons</taxon>
        <taxon>Gunneridae</taxon>
        <taxon>Pentapetalae</taxon>
        <taxon>asterids</taxon>
        <taxon>Ericales</taxon>
        <taxon>Actinidiaceae</taxon>
        <taxon>Actinidia</taxon>
    </lineage>
</organism>
<dbReference type="InterPro" id="IPR026960">
    <property type="entry name" value="RVT-Znf"/>
</dbReference>
<evidence type="ECO:0000313" key="2">
    <source>
        <dbReference type="EMBL" id="GFZ18537.1"/>
    </source>
</evidence>
<reference evidence="2 3" key="1">
    <citation type="submission" date="2019-07" db="EMBL/GenBank/DDBJ databases">
        <title>De Novo Assembly of kiwifruit Actinidia rufa.</title>
        <authorList>
            <person name="Sugita-Konishi S."/>
            <person name="Sato K."/>
            <person name="Mori E."/>
            <person name="Abe Y."/>
            <person name="Kisaki G."/>
            <person name="Hamano K."/>
            <person name="Suezawa K."/>
            <person name="Otani M."/>
            <person name="Fukuda T."/>
            <person name="Manabe T."/>
            <person name="Gomi K."/>
            <person name="Tabuchi M."/>
            <person name="Akimitsu K."/>
            <person name="Kataoka I."/>
        </authorList>
    </citation>
    <scope>NUCLEOTIDE SEQUENCE [LARGE SCALE GENOMIC DNA]</scope>
    <source>
        <strain evidence="3">cv. Fuchu</strain>
    </source>
</reference>
<comment type="caution">
    <text evidence="2">The sequence shown here is derived from an EMBL/GenBank/DDBJ whole genome shotgun (WGS) entry which is preliminary data.</text>
</comment>
<dbReference type="PANTHER" id="PTHR36617">
    <property type="entry name" value="PROTEIN, PUTATIVE-RELATED"/>
    <property type="match status" value="1"/>
</dbReference>
<protein>
    <recommendedName>
        <fullName evidence="1">Reverse transcriptase zinc-binding domain-containing protein</fullName>
    </recommendedName>
</protein>
<dbReference type="EMBL" id="BJWL01000027">
    <property type="protein sequence ID" value="GFZ18537.1"/>
    <property type="molecule type" value="Genomic_DNA"/>
</dbReference>
<dbReference type="Proteomes" id="UP000585474">
    <property type="component" value="Unassembled WGS sequence"/>
</dbReference>
<sequence length="224" mass="26181">MKVWGYFYPHVAYQLGNGSKISFWYDNWCGQMPLRDRFPELFVLATYQNALVAESWFPSPEGGIWAPLFRRGAQDWEMEAFEDLLRLLQEEHPISFEDDKWMWKRQGKGRFIVPSFYQSLTVLGDTTFSWKGIWVSRVPSKVCFFGWAAAKGVILTIDNLRRRRTVVTEWCYMCKRNAETTDYLLIHCDAARELWSCVFSIFGDAMGYAWYGKGVVPELESGKL</sequence>
<evidence type="ECO:0000313" key="3">
    <source>
        <dbReference type="Proteomes" id="UP000585474"/>
    </source>
</evidence>
<feature type="domain" description="Reverse transcriptase zinc-binding" evidence="1">
    <location>
        <begin position="111"/>
        <end position="195"/>
    </location>
</feature>
<keyword evidence="3" id="KW-1185">Reference proteome</keyword>
<dbReference type="AlphaFoldDB" id="A0A7J0H611"/>
<accession>A0A7J0H611</accession>
<name>A0A7J0H611_9ERIC</name>
<dbReference type="PANTHER" id="PTHR36617:SF16">
    <property type="entry name" value="OS04G0516500 PROTEIN"/>
    <property type="match status" value="1"/>
</dbReference>
<dbReference type="OrthoDB" id="1743609at2759"/>
<proteinExistence type="predicted"/>